<proteinExistence type="predicted"/>
<evidence type="ECO:0000313" key="1">
    <source>
        <dbReference type="EMBL" id="VDP79621.1"/>
    </source>
</evidence>
<reference evidence="1 2" key="1">
    <citation type="submission" date="2018-11" db="EMBL/GenBank/DDBJ databases">
        <authorList>
            <consortium name="Pathogen Informatics"/>
        </authorList>
    </citation>
    <scope>NUCLEOTIDE SEQUENCE [LARGE SCALE GENOMIC DNA]</scope>
    <source>
        <strain>Denwood</strain>
        <strain evidence="2">Zambia</strain>
    </source>
</reference>
<dbReference type="AlphaFoldDB" id="A0A3P8GAK1"/>
<keyword evidence="2" id="KW-1185">Reference proteome</keyword>
<accession>A0A3P8GAK1</accession>
<dbReference type="Proteomes" id="UP000269396">
    <property type="component" value="Unassembled WGS sequence"/>
</dbReference>
<dbReference type="EMBL" id="UZAL01042165">
    <property type="protein sequence ID" value="VDP79621.1"/>
    <property type="molecule type" value="Genomic_DNA"/>
</dbReference>
<gene>
    <name evidence="1" type="ORF">SMTD_LOCUS19364</name>
</gene>
<protein>
    <submittedName>
        <fullName evidence="1">Uncharacterized protein</fullName>
    </submittedName>
</protein>
<evidence type="ECO:0000313" key="2">
    <source>
        <dbReference type="Proteomes" id="UP000269396"/>
    </source>
</evidence>
<organism evidence="1 2">
    <name type="scientific">Schistosoma mattheei</name>
    <dbReference type="NCBI Taxonomy" id="31246"/>
    <lineage>
        <taxon>Eukaryota</taxon>
        <taxon>Metazoa</taxon>
        <taxon>Spiralia</taxon>
        <taxon>Lophotrochozoa</taxon>
        <taxon>Platyhelminthes</taxon>
        <taxon>Trematoda</taxon>
        <taxon>Digenea</taxon>
        <taxon>Strigeidida</taxon>
        <taxon>Schistosomatoidea</taxon>
        <taxon>Schistosomatidae</taxon>
        <taxon>Schistosoma</taxon>
    </lineage>
</organism>
<name>A0A3P8GAK1_9TREM</name>
<sequence length="49" mass="5550">MKYNFLSNLIDHLQLNYSKSLCLSSLLMETPLDLCTGSYIAKSMHHSTS</sequence>